<dbReference type="InterPro" id="IPR001516">
    <property type="entry name" value="Proton_antipo_N"/>
</dbReference>
<feature type="transmembrane region" description="Helical" evidence="10">
    <location>
        <begin position="408"/>
        <end position="430"/>
    </location>
</feature>
<feature type="transmembrane region" description="Helical" evidence="10">
    <location>
        <begin position="502"/>
        <end position="520"/>
    </location>
</feature>
<keyword evidence="7" id="KW-0406">Ion transport</keyword>
<dbReference type="GO" id="GO:0015297">
    <property type="term" value="F:antiporter activity"/>
    <property type="evidence" value="ECO:0007669"/>
    <property type="project" value="UniProtKB-KW"/>
</dbReference>
<keyword evidence="6 10" id="KW-1133">Transmembrane helix</keyword>
<organism evidence="15 16">
    <name type="scientific">Coraliomargarita akajimensis (strain DSM 45221 / IAM 15411 / JCM 23193 / KCTC 12865 / 04OKA010-24)</name>
    <dbReference type="NCBI Taxonomy" id="583355"/>
    <lineage>
        <taxon>Bacteria</taxon>
        <taxon>Pseudomonadati</taxon>
        <taxon>Verrucomicrobiota</taxon>
        <taxon>Opitutia</taxon>
        <taxon>Puniceicoccales</taxon>
        <taxon>Coraliomargaritaceae</taxon>
        <taxon>Coraliomargarita</taxon>
    </lineage>
</organism>
<dbReference type="RefSeq" id="WP_013043127.1">
    <property type="nucleotide sequence ID" value="NC_014008.1"/>
</dbReference>
<comment type="subcellular location">
    <subcellularLocation>
        <location evidence="1">Cell membrane</location>
        <topology evidence="1">Multi-pass membrane protein</topology>
    </subcellularLocation>
    <subcellularLocation>
        <location evidence="9">Membrane</location>
        <topology evidence="9">Multi-pass membrane protein</topology>
    </subcellularLocation>
</comment>
<keyword evidence="2" id="KW-0813">Transport</keyword>
<keyword evidence="15" id="KW-0830">Ubiquinone</keyword>
<evidence type="ECO:0000256" key="5">
    <source>
        <dbReference type="ARBA" id="ARBA00022692"/>
    </source>
</evidence>
<feature type="transmembrane region" description="Helical" evidence="10">
    <location>
        <begin position="300"/>
        <end position="320"/>
    </location>
</feature>
<keyword evidence="4" id="KW-1003">Cell membrane</keyword>
<feature type="transmembrane region" description="Helical" evidence="10">
    <location>
        <begin position="111"/>
        <end position="127"/>
    </location>
</feature>
<evidence type="ECO:0000259" key="11">
    <source>
        <dbReference type="Pfam" id="PF00361"/>
    </source>
</evidence>
<feature type="transmembrane region" description="Helical" evidence="10">
    <location>
        <begin position="654"/>
        <end position="673"/>
    </location>
</feature>
<feature type="transmembrane region" description="Helical" evidence="10">
    <location>
        <begin position="451"/>
        <end position="470"/>
    </location>
</feature>
<feature type="domain" description="MrpA C-terminal/MbhE" evidence="14">
    <location>
        <begin position="687"/>
        <end position="764"/>
    </location>
</feature>
<feature type="transmembrane region" description="Helical" evidence="10">
    <location>
        <begin position="693"/>
        <end position="713"/>
    </location>
</feature>
<gene>
    <name evidence="15" type="ordered locus">Caka_1386</name>
</gene>
<feature type="transmembrane region" description="Helical" evidence="10">
    <location>
        <begin position="6"/>
        <end position="26"/>
    </location>
</feature>
<evidence type="ECO:0000256" key="6">
    <source>
        <dbReference type="ARBA" id="ARBA00022989"/>
    </source>
</evidence>
<dbReference type="PANTHER" id="PTHR43373">
    <property type="entry name" value="NA(+)/H(+) ANTIPORTER SUBUNIT"/>
    <property type="match status" value="1"/>
</dbReference>
<evidence type="ECO:0000256" key="8">
    <source>
        <dbReference type="ARBA" id="ARBA00023136"/>
    </source>
</evidence>
<dbReference type="HOGENOM" id="CLU_007100_2_1_0"/>
<dbReference type="eggNOG" id="COG2111">
    <property type="taxonomic scope" value="Bacteria"/>
</dbReference>
<dbReference type="Pfam" id="PF20501">
    <property type="entry name" value="MbhE"/>
    <property type="match status" value="1"/>
</dbReference>
<sequence length="777" mass="83804">MFDPLLSSLLLISLAAVLAPWLIRLLGDFGARLLALAPFGAFALLLAQMGQVAAGEAVIYQVDWFSRLGCEFALKLDGLALLMGLLISGIGGFIVLYASGYMKGHPQLGRFYLYLLLFMMAMLGLVLSDNLLLLFIFWELTSITSYLLIGFNHEQAESRWKALQALLVTGLGAMAMLAGFILLGMVGGSYSLTELMGDPDVITQSPWYAAMVLLVLGGAFTKSAQVPFHFWLPNAMAAPTPVSAYLHSATMVKAGIFLLARLNPLMGGSSFWGSTLAIFGSATLLLAVFLGLFQRDLKAILAYTTLGVLGMLTMLLGIGSDYAIKAMLGFLFAHALYKAALFMVAGSVDHETGTRNVTLLRGLRGVMPLTALAGGLAALSMSGLPPFFGFIGKELVYKAGVKLGGFELYFLIAAFVGNFLMMALALKAGVGPFFGKPQHAGLPKQPHEAPWTMWIGPLSLALLGLLLGLVPGGVGQQLIAPAIASVAGGAVPTIELKLWHGVNLPLLLSLFTMAGGYALYRMREFFWAIGDRVLSMLRPYGAEALYERVFHGVVGFSKWQTRRLQSGRLHDYVFMIVLATTALLAWAVLMYGGLNFDFDWSRYNWYMFGVVVMMLISTLVVVASNDFTTSLVGLGMIGFGVALIFVYYGAPDLAITQLLVETLTVVLFLFVVFRLPAMKQLSSSRVRVRDAILALSFGGLMTLLVLKAVSIQFHHPISEQLAQWSYPEAKGKNVVNVILVDFRALDTLGEITVVTAAALGIAALAASAVTKRKEPES</sequence>
<dbReference type="eggNOG" id="COG1009">
    <property type="taxonomic scope" value="Bacteria"/>
</dbReference>
<evidence type="ECO:0000256" key="2">
    <source>
        <dbReference type="ARBA" id="ARBA00022448"/>
    </source>
</evidence>
<dbReference type="Gene3D" id="1.20.120.1200">
    <property type="entry name" value="NADH-ubiquinone/plastoquinone oxidoreductase chain 6, subunit NuoJ"/>
    <property type="match status" value="1"/>
</dbReference>
<dbReference type="InterPro" id="IPR042106">
    <property type="entry name" value="Nuo/plastoQ_OxRdtase_6_NuoJ"/>
</dbReference>
<evidence type="ECO:0000313" key="16">
    <source>
        <dbReference type="Proteomes" id="UP000000925"/>
    </source>
</evidence>
<protein>
    <submittedName>
        <fullName evidence="15">NADH/Ubiquinone/plastoquinone (Complex I)</fullName>
    </submittedName>
</protein>
<keyword evidence="5 9" id="KW-0812">Transmembrane</keyword>
<evidence type="ECO:0000259" key="12">
    <source>
        <dbReference type="Pfam" id="PF00662"/>
    </source>
</evidence>
<feature type="domain" description="MrpA C-terminal/MbhD" evidence="13">
    <location>
        <begin position="612"/>
        <end position="676"/>
    </location>
</feature>
<dbReference type="Pfam" id="PF00361">
    <property type="entry name" value="Proton_antipo_M"/>
    <property type="match status" value="1"/>
</dbReference>
<dbReference type="PANTHER" id="PTHR43373:SF1">
    <property type="entry name" value="NA(+)_H(+) ANTIPORTER SUBUNIT A"/>
    <property type="match status" value="1"/>
</dbReference>
<evidence type="ECO:0000256" key="10">
    <source>
        <dbReference type="SAM" id="Phobius"/>
    </source>
</evidence>
<feature type="transmembrane region" description="Helical" evidence="10">
    <location>
        <begin position="79"/>
        <end position="99"/>
    </location>
</feature>
<feature type="domain" description="NADH:quinone oxidoreductase/Mrp antiporter transmembrane" evidence="11">
    <location>
        <begin position="128"/>
        <end position="411"/>
    </location>
</feature>
<evidence type="ECO:0000256" key="1">
    <source>
        <dbReference type="ARBA" id="ARBA00004651"/>
    </source>
</evidence>
<dbReference type="KEGG" id="caa:Caka_1386"/>
<feature type="transmembrane region" description="Helical" evidence="10">
    <location>
        <begin position="326"/>
        <end position="345"/>
    </location>
</feature>
<evidence type="ECO:0000313" key="15">
    <source>
        <dbReference type="EMBL" id="ADE54405.1"/>
    </source>
</evidence>
<dbReference type="AlphaFoldDB" id="D5EJ06"/>
<feature type="domain" description="NADH-Ubiquinone oxidoreductase (complex I) chain 5 N-terminal" evidence="12">
    <location>
        <begin position="68"/>
        <end position="112"/>
    </location>
</feature>
<dbReference type="InterPro" id="IPR046806">
    <property type="entry name" value="MrpA_C/MbhE"/>
</dbReference>
<accession>D5EJ06</accession>
<feature type="transmembrane region" description="Helical" evidence="10">
    <location>
        <begin position="163"/>
        <end position="187"/>
    </location>
</feature>
<evidence type="ECO:0000256" key="9">
    <source>
        <dbReference type="RuleBase" id="RU000320"/>
    </source>
</evidence>
<feature type="transmembrane region" description="Helical" evidence="10">
    <location>
        <begin position="751"/>
        <end position="770"/>
    </location>
</feature>
<feature type="transmembrane region" description="Helical" evidence="10">
    <location>
        <begin position="133"/>
        <end position="151"/>
    </location>
</feature>
<dbReference type="OrthoDB" id="9807568at2"/>
<reference evidence="15 16" key="1">
    <citation type="journal article" date="2010" name="Stand. Genomic Sci.">
        <title>Complete genome sequence of Coraliomargarita akajimensis type strain (04OKA010-24).</title>
        <authorList>
            <person name="Mavromatis K."/>
            <person name="Abt B."/>
            <person name="Brambilla E."/>
            <person name="Lapidus A."/>
            <person name="Copeland A."/>
            <person name="Deshpande S."/>
            <person name="Nolan M."/>
            <person name="Lucas S."/>
            <person name="Tice H."/>
            <person name="Cheng J.F."/>
            <person name="Han C."/>
            <person name="Detter J.C."/>
            <person name="Woyke T."/>
            <person name="Goodwin L."/>
            <person name="Pitluck S."/>
            <person name="Held B."/>
            <person name="Brettin T."/>
            <person name="Tapia R."/>
            <person name="Ivanova N."/>
            <person name="Mikhailova N."/>
            <person name="Pati A."/>
            <person name="Liolios K."/>
            <person name="Chen A."/>
            <person name="Palaniappan K."/>
            <person name="Land M."/>
            <person name="Hauser L."/>
            <person name="Chang Y.J."/>
            <person name="Jeffries C.D."/>
            <person name="Rohde M."/>
            <person name="Goker M."/>
            <person name="Bristow J."/>
            <person name="Eisen J.A."/>
            <person name="Markowitz V."/>
            <person name="Hugenholtz P."/>
            <person name="Klenk H.P."/>
            <person name="Kyrpides N.C."/>
        </authorList>
    </citation>
    <scope>NUCLEOTIDE SEQUENCE [LARGE SCALE GENOMIC DNA]</scope>
    <source>
        <strain evidence="16">DSM 45221 / IAM 15411 / JCM 23193 / KCTC 12865</strain>
    </source>
</reference>
<keyword evidence="16" id="KW-1185">Reference proteome</keyword>
<feature type="transmembrane region" description="Helical" evidence="10">
    <location>
        <begin position="207"/>
        <end position="232"/>
    </location>
</feature>
<name>D5EJ06_CORAD</name>
<dbReference type="PRINTS" id="PR01434">
    <property type="entry name" value="NADHDHGNASE5"/>
</dbReference>
<evidence type="ECO:0000256" key="7">
    <source>
        <dbReference type="ARBA" id="ARBA00023065"/>
    </source>
</evidence>
<dbReference type="Proteomes" id="UP000000925">
    <property type="component" value="Chromosome"/>
</dbReference>
<proteinExistence type="predicted"/>
<evidence type="ECO:0000256" key="4">
    <source>
        <dbReference type="ARBA" id="ARBA00022475"/>
    </source>
</evidence>
<feature type="transmembrane region" description="Helical" evidence="10">
    <location>
        <begin position="603"/>
        <end position="623"/>
    </location>
</feature>
<evidence type="ECO:0000256" key="3">
    <source>
        <dbReference type="ARBA" id="ARBA00022449"/>
    </source>
</evidence>
<dbReference type="NCBIfam" id="NF009287">
    <property type="entry name" value="PRK12647.1"/>
    <property type="match status" value="1"/>
</dbReference>
<dbReference type="GO" id="GO:0005886">
    <property type="term" value="C:plasma membrane"/>
    <property type="evidence" value="ECO:0007669"/>
    <property type="project" value="UniProtKB-SubCell"/>
</dbReference>
<dbReference type="EMBL" id="CP001998">
    <property type="protein sequence ID" value="ADE54405.1"/>
    <property type="molecule type" value="Genomic_DNA"/>
</dbReference>
<feature type="transmembrane region" description="Helical" evidence="10">
    <location>
        <begin position="572"/>
        <end position="591"/>
    </location>
</feature>
<dbReference type="GO" id="GO:0006811">
    <property type="term" value="P:monoatomic ion transport"/>
    <property type="evidence" value="ECO:0007669"/>
    <property type="project" value="UniProtKB-KW"/>
</dbReference>
<keyword evidence="8 10" id="KW-0472">Membrane</keyword>
<evidence type="ECO:0000259" key="14">
    <source>
        <dbReference type="Pfam" id="PF20501"/>
    </source>
</evidence>
<evidence type="ECO:0000259" key="13">
    <source>
        <dbReference type="Pfam" id="PF13244"/>
    </source>
</evidence>
<dbReference type="InterPro" id="IPR001750">
    <property type="entry name" value="ND/Mrp_TM"/>
</dbReference>
<feature type="transmembrane region" description="Helical" evidence="10">
    <location>
        <begin position="272"/>
        <end position="293"/>
    </location>
</feature>
<feature type="transmembrane region" description="Helical" evidence="10">
    <location>
        <begin position="366"/>
        <end position="388"/>
    </location>
</feature>
<dbReference type="InterPro" id="IPR025383">
    <property type="entry name" value="MrpA_C/MbhD"/>
</dbReference>
<dbReference type="InterPro" id="IPR050616">
    <property type="entry name" value="CPA3_Na-H_Antiporter_A"/>
</dbReference>
<dbReference type="Pfam" id="PF00662">
    <property type="entry name" value="Proton_antipo_N"/>
    <property type="match status" value="1"/>
</dbReference>
<feature type="transmembrane region" description="Helical" evidence="10">
    <location>
        <begin position="33"/>
        <end position="59"/>
    </location>
</feature>
<dbReference type="Pfam" id="PF13244">
    <property type="entry name" value="MbhD"/>
    <property type="match status" value="1"/>
</dbReference>
<keyword evidence="3" id="KW-0050">Antiport</keyword>
<feature type="transmembrane region" description="Helical" evidence="10">
    <location>
        <begin position="630"/>
        <end position="648"/>
    </location>
</feature>
<dbReference type="STRING" id="583355.Caka_1386"/>